<dbReference type="STRING" id="1121321.SAMN04488530_10552"/>
<dbReference type="SUPFAM" id="SSF52833">
    <property type="entry name" value="Thioredoxin-like"/>
    <property type="match status" value="1"/>
</dbReference>
<evidence type="ECO:0000256" key="3">
    <source>
        <dbReference type="ARBA" id="ARBA00023002"/>
    </source>
</evidence>
<sequence length="57" mass="6697">MEFYDKLSKLGFETSNDDIKWNFTKFLVDKDGNVVARFAPTEEPEKIEAKIEELLKK</sequence>
<evidence type="ECO:0000313" key="5">
    <source>
        <dbReference type="Proteomes" id="UP000243255"/>
    </source>
</evidence>
<dbReference type="PANTHER" id="PTHR11592">
    <property type="entry name" value="GLUTATHIONE PEROXIDASE"/>
    <property type="match status" value="1"/>
</dbReference>
<dbReference type="RefSeq" id="WP_242948820.1">
    <property type="nucleotide sequence ID" value="NZ_BAABCH010000026.1"/>
</dbReference>
<dbReference type="PANTHER" id="PTHR11592:SF78">
    <property type="entry name" value="GLUTATHIONE PEROXIDASE"/>
    <property type="match status" value="1"/>
</dbReference>
<organism evidence="4 5">
    <name type="scientific">Asaccharospora irregularis DSM 2635</name>
    <dbReference type="NCBI Taxonomy" id="1121321"/>
    <lineage>
        <taxon>Bacteria</taxon>
        <taxon>Bacillati</taxon>
        <taxon>Bacillota</taxon>
        <taxon>Clostridia</taxon>
        <taxon>Peptostreptococcales</taxon>
        <taxon>Peptostreptococcaceae</taxon>
        <taxon>Asaccharospora</taxon>
    </lineage>
</organism>
<gene>
    <name evidence="4" type="ORF">SAMN04488530_10552</name>
</gene>
<evidence type="ECO:0000256" key="1">
    <source>
        <dbReference type="ARBA" id="ARBA00006926"/>
    </source>
</evidence>
<dbReference type="EMBL" id="FQWX01000005">
    <property type="protein sequence ID" value="SHG67450.1"/>
    <property type="molecule type" value="Genomic_DNA"/>
</dbReference>
<dbReference type="GO" id="GO:0034599">
    <property type="term" value="P:cellular response to oxidative stress"/>
    <property type="evidence" value="ECO:0007669"/>
    <property type="project" value="TreeGrafter"/>
</dbReference>
<name>A0A1M5LRB9_9FIRM</name>
<dbReference type="GO" id="GO:0004601">
    <property type="term" value="F:peroxidase activity"/>
    <property type="evidence" value="ECO:0007669"/>
    <property type="project" value="UniProtKB-KW"/>
</dbReference>
<comment type="similarity">
    <text evidence="1">Belongs to the glutathione peroxidase family.</text>
</comment>
<reference evidence="5" key="1">
    <citation type="submission" date="2016-11" db="EMBL/GenBank/DDBJ databases">
        <authorList>
            <person name="Varghese N."/>
            <person name="Submissions S."/>
        </authorList>
    </citation>
    <scope>NUCLEOTIDE SEQUENCE [LARGE SCALE GENOMIC DNA]</scope>
    <source>
        <strain evidence="5">DSM 2635</strain>
    </source>
</reference>
<dbReference type="InterPro" id="IPR000889">
    <property type="entry name" value="Glutathione_peroxidase"/>
</dbReference>
<keyword evidence="3" id="KW-0560">Oxidoreductase</keyword>
<dbReference type="InterPro" id="IPR036249">
    <property type="entry name" value="Thioredoxin-like_sf"/>
</dbReference>
<evidence type="ECO:0000256" key="2">
    <source>
        <dbReference type="ARBA" id="ARBA00022559"/>
    </source>
</evidence>
<proteinExistence type="inferred from homology"/>
<protein>
    <submittedName>
        <fullName evidence="4">Glutathione peroxidase</fullName>
    </submittedName>
</protein>
<keyword evidence="2 4" id="KW-0575">Peroxidase</keyword>
<dbReference type="AlphaFoldDB" id="A0A1M5LRB9"/>
<dbReference type="Proteomes" id="UP000243255">
    <property type="component" value="Unassembled WGS sequence"/>
</dbReference>
<dbReference type="Gene3D" id="3.40.30.10">
    <property type="entry name" value="Glutaredoxin"/>
    <property type="match status" value="1"/>
</dbReference>
<dbReference type="PROSITE" id="PS51355">
    <property type="entry name" value="GLUTATHIONE_PEROXID_3"/>
    <property type="match status" value="1"/>
</dbReference>
<accession>A0A1M5LRB9</accession>
<keyword evidence="5" id="KW-1185">Reference proteome</keyword>
<evidence type="ECO:0000313" key="4">
    <source>
        <dbReference type="EMBL" id="SHG67450.1"/>
    </source>
</evidence>